<dbReference type="EMBL" id="CP017675">
    <property type="protein sequence ID" value="APB32908.1"/>
    <property type="molecule type" value="Genomic_DNA"/>
</dbReference>
<dbReference type="KEGG" id="glt:GlitD10_0594"/>
<dbReference type="PANTHER" id="PTHR45947">
    <property type="entry name" value="SULFOQUINOVOSYL TRANSFERASE SQD2"/>
    <property type="match status" value="1"/>
</dbReference>
<feature type="domain" description="Glycosyl transferase family 1" evidence="1">
    <location>
        <begin position="201"/>
        <end position="354"/>
    </location>
</feature>
<evidence type="ECO:0000313" key="4">
    <source>
        <dbReference type="Proteomes" id="UP000180235"/>
    </source>
</evidence>
<dbReference type="GO" id="GO:0016757">
    <property type="term" value="F:glycosyltransferase activity"/>
    <property type="evidence" value="ECO:0007669"/>
    <property type="project" value="InterPro"/>
</dbReference>
<dbReference type="InterPro" id="IPR001296">
    <property type="entry name" value="Glyco_trans_1"/>
</dbReference>
<feature type="domain" description="Glycosyltransferase subfamily 4-like N-terminal" evidence="2">
    <location>
        <begin position="14"/>
        <end position="187"/>
    </location>
</feature>
<dbReference type="CDD" id="cd03801">
    <property type="entry name" value="GT4_PimA-like"/>
    <property type="match status" value="1"/>
</dbReference>
<dbReference type="AlphaFoldDB" id="A0A1J0AAE6"/>
<dbReference type="RefSeq" id="WP_084111436.1">
    <property type="nucleotide sequence ID" value="NZ_CP017675.1"/>
</dbReference>
<dbReference type="Pfam" id="PF13439">
    <property type="entry name" value="Glyco_transf_4"/>
    <property type="match status" value="1"/>
</dbReference>
<evidence type="ECO:0000313" key="3">
    <source>
        <dbReference type="EMBL" id="APB32908.1"/>
    </source>
</evidence>
<dbReference type="InterPro" id="IPR028098">
    <property type="entry name" value="Glyco_trans_4-like_N"/>
</dbReference>
<dbReference type="PANTHER" id="PTHR45947:SF15">
    <property type="entry name" value="TEICHURONIC ACID BIOSYNTHESIS GLYCOSYLTRANSFERASE TUAC-RELATED"/>
    <property type="match status" value="1"/>
</dbReference>
<gene>
    <name evidence="3" type="ORF">GlitD10_0594</name>
</gene>
<dbReference type="Gene3D" id="3.40.50.2000">
    <property type="entry name" value="Glycogen Phosphorylase B"/>
    <property type="match status" value="2"/>
</dbReference>
<dbReference type="OrthoDB" id="9795068at2"/>
<sequence>MRIVIITGIFPPDVGGPATYVPVVAQGLQNLGHQVTVITSSEPQHLTWDDAGYKFPVVRLNRRLSWALRTFYYQKQLAQYVGQCDVVYGHGLWWEVAQVCQKFNRPWVAKIVGDSTWERAVRRGWTKANLDEFQCPSFDIRIKLFRYWHNQAINQAKHVIVPSNYLAEIIKKWGVNSNQIKVIYNAITLPGNISKLHNPLNTPYRVMTAGRLVPWKQIDEIITAITPLTDVGLLIVGNGSERQKLEQQVQDLCLENRVYFTGQKTQLELLALMQTCDVFILNSTYEGLPHIVLEAMSIGIPVVATAVGGTPEIIKDGITGRLIPPHAPDILQLVIGELLQQPELGQHYTRNAQELLTHFRTQTMIDQCAEVLHQVVGK</sequence>
<name>A0A1J0AAE6_9CYAN</name>
<organism evidence="3 4">
    <name type="scientific">Gloeomargarita lithophora Alchichica-D10</name>
    <dbReference type="NCBI Taxonomy" id="1188229"/>
    <lineage>
        <taxon>Bacteria</taxon>
        <taxon>Bacillati</taxon>
        <taxon>Cyanobacteriota</taxon>
        <taxon>Cyanophyceae</taxon>
        <taxon>Gloeomargaritales</taxon>
        <taxon>Gloeomargaritaceae</taxon>
        <taxon>Gloeomargarita</taxon>
    </lineage>
</organism>
<accession>A0A1J0AAE6</accession>
<evidence type="ECO:0000259" key="1">
    <source>
        <dbReference type="Pfam" id="PF00534"/>
    </source>
</evidence>
<dbReference type="InterPro" id="IPR050194">
    <property type="entry name" value="Glycosyltransferase_grp1"/>
</dbReference>
<dbReference type="SUPFAM" id="SSF53756">
    <property type="entry name" value="UDP-Glycosyltransferase/glycogen phosphorylase"/>
    <property type="match status" value="1"/>
</dbReference>
<dbReference type="Proteomes" id="UP000180235">
    <property type="component" value="Chromosome"/>
</dbReference>
<keyword evidence="3" id="KW-0808">Transferase</keyword>
<keyword evidence="4" id="KW-1185">Reference proteome</keyword>
<dbReference type="Pfam" id="PF00534">
    <property type="entry name" value="Glycos_transf_1"/>
    <property type="match status" value="1"/>
</dbReference>
<protein>
    <submittedName>
        <fullName evidence="3">Glycosyltransferase</fullName>
    </submittedName>
</protein>
<proteinExistence type="predicted"/>
<reference evidence="3 4" key="1">
    <citation type="submission" date="2016-10" db="EMBL/GenBank/DDBJ databases">
        <title>Description of Gloeomargarita lithophora gen. nov., sp. nov., a thylakoid-bearing basal-branching cyanobacterium with intracellular carbonates, and proposal for Gloeomargaritales ord. nov.</title>
        <authorList>
            <person name="Moreira D."/>
            <person name="Tavera R."/>
            <person name="Benzerara K."/>
            <person name="Skouri-Panet F."/>
            <person name="Couradeau E."/>
            <person name="Gerard E."/>
            <person name="Loussert C."/>
            <person name="Novelo E."/>
            <person name="Zivanovic Y."/>
            <person name="Lopez-Garcia P."/>
        </authorList>
    </citation>
    <scope>NUCLEOTIDE SEQUENCE [LARGE SCALE GENOMIC DNA]</scope>
    <source>
        <strain evidence="3 4">D10</strain>
    </source>
</reference>
<dbReference type="STRING" id="1188229.GlitD10_0594"/>
<evidence type="ECO:0000259" key="2">
    <source>
        <dbReference type="Pfam" id="PF13439"/>
    </source>
</evidence>